<name>A0A699RNG8_TANCI</name>
<gene>
    <name evidence="1" type="ORF">Tci_857502</name>
</gene>
<dbReference type="EMBL" id="BKCJ011100411">
    <property type="protein sequence ID" value="GFC85532.1"/>
    <property type="molecule type" value="Genomic_DNA"/>
</dbReference>
<feature type="non-terminal residue" evidence="1">
    <location>
        <position position="81"/>
    </location>
</feature>
<comment type="caution">
    <text evidence="1">The sequence shown here is derived from an EMBL/GenBank/DDBJ whole genome shotgun (WGS) entry which is preliminary data.</text>
</comment>
<reference evidence="1" key="1">
    <citation type="journal article" date="2019" name="Sci. Rep.">
        <title>Draft genome of Tanacetum cinerariifolium, the natural source of mosquito coil.</title>
        <authorList>
            <person name="Yamashiro T."/>
            <person name="Shiraishi A."/>
            <person name="Satake H."/>
            <person name="Nakayama K."/>
        </authorList>
    </citation>
    <scope>NUCLEOTIDE SEQUENCE</scope>
</reference>
<protein>
    <submittedName>
        <fullName evidence="1">Uncharacterized protein</fullName>
    </submittedName>
</protein>
<dbReference type="AlphaFoldDB" id="A0A699RNG8"/>
<sequence length="81" mass="9027">MQAYYATNELPIPPPPAHIAPPPSPVLSPQFDPQDFFLPEEILPPQKQARFLSHSFSDLCFDFSRLVSDGNLDDDLSISLS</sequence>
<organism evidence="1">
    <name type="scientific">Tanacetum cinerariifolium</name>
    <name type="common">Dalmatian daisy</name>
    <name type="synonym">Chrysanthemum cinerariifolium</name>
    <dbReference type="NCBI Taxonomy" id="118510"/>
    <lineage>
        <taxon>Eukaryota</taxon>
        <taxon>Viridiplantae</taxon>
        <taxon>Streptophyta</taxon>
        <taxon>Embryophyta</taxon>
        <taxon>Tracheophyta</taxon>
        <taxon>Spermatophyta</taxon>
        <taxon>Magnoliopsida</taxon>
        <taxon>eudicotyledons</taxon>
        <taxon>Gunneridae</taxon>
        <taxon>Pentapetalae</taxon>
        <taxon>asterids</taxon>
        <taxon>campanulids</taxon>
        <taxon>Asterales</taxon>
        <taxon>Asteraceae</taxon>
        <taxon>Asteroideae</taxon>
        <taxon>Anthemideae</taxon>
        <taxon>Anthemidinae</taxon>
        <taxon>Tanacetum</taxon>
    </lineage>
</organism>
<proteinExistence type="predicted"/>
<accession>A0A699RNG8</accession>
<evidence type="ECO:0000313" key="1">
    <source>
        <dbReference type="EMBL" id="GFC85532.1"/>
    </source>
</evidence>